<dbReference type="KEGG" id="ddf:DEFDS_0364"/>
<protein>
    <submittedName>
        <fullName evidence="1">Uncharacterized protein</fullName>
    </submittedName>
</protein>
<proteinExistence type="predicted"/>
<reference evidence="1 2" key="1">
    <citation type="journal article" date="2010" name="DNA Res.">
        <title>Bacterial lifestyle in a deep-sea hydrothermal vent chimney revealed by the genome sequence of the thermophilic bacterium Deferribacter desulfuricans SSM1.</title>
        <authorList>
            <person name="Takaki Y."/>
            <person name="Shimamura S."/>
            <person name="Nakagawa S."/>
            <person name="Fukuhara Y."/>
            <person name="Horikawa H."/>
            <person name="Ankai A."/>
            <person name="Harada T."/>
            <person name="Hosoyama A."/>
            <person name="Oguchi A."/>
            <person name="Fukui S."/>
            <person name="Fujita N."/>
            <person name="Takami H."/>
            <person name="Takai K."/>
        </authorList>
    </citation>
    <scope>NUCLEOTIDE SEQUENCE [LARGE SCALE GENOMIC DNA]</scope>
    <source>
        <strain evidence="2">DSM 14783 / JCM 11476 / NBRC 101012 / SSM1</strain>
    </source>
</reference>
<dbReference type="InterPro" id="IPR014942">
    <property type="entry name" value="AbiEii"/>
</dbReference>
<dbReference type="HOGENOM" id="CLU_1955958_0_0_0"/>
<organism evidence="1 2">
    <name type="scientific">Deferribacter desulfuricans (strain DSM 14783 / JCM 11476 / NBRC 101012 / SSM1)</name>
    <dbReference type="NCBI Taxonomy" id="639282"/>
    <lineage>
        <taxon>Bacteria</taxon>
        <taxon>Pseudomonadati</taxon>
        <taxon>Deferribacterota</taxon>
        <taxon>Deferribacteres</taxon>
        <taxon>Deferribacterales</taxon>
        <taxon>Deferribacteraceae</taxon>
        <taxon>Deferribacter</taxon>
    </lineage>
</organism>
<dbReference type="Gene3D" id="3.10.450.620">
    <property type="entry name" value="JHP933, nucleotidyltransferase-like core domain"/>
    <property type="match status" value="1"/>
</dbReference>
<keyword evidence="2" id="KW-1185">Reference proteome</keyword>
<accession>D3PB87</accession>
<gene>
    <name evidence="1" type="ordered locus">DEFDS_0364</name>
</gene>
<sequence>MQGLKLECLLNSTKEILLELIKNDYMRNFVLVDGSALTLYLCHRFSEDLDFFTYQDNNFQIEEVFKIINNFNNKEIVNISNDQIDVMINGVKVTFFNAKWHFLKPKEIRNFNVATLEQIAIMKINTLF</sequence>
<dbReference type="Proteomes" id="UP000001520">
    <property type="component" value="Chromosome"/>
</dbReference>
<dbReference type="EMBL" id="AP011529">
    <property type="protein sequence ID" value="BAI79860.1"/>
    <property type="molecule type" value="Genomic_DNA"/>
</dbReference>
<dbReference type="STRING" id="639282.DEFDS_0364"/>
<dbReference type="Pfam" id="PF08843">
    <property type="entry name" value="AbiEii"/>
    <property type="match status" value="1"/>
</dbReference>
<evidence type="ECO:0000313" key="2">
    <source>
        <dbReference type="Proteomes" id="UP000001520"/>
    </source>
</evidence>
<dbReference type="AlphaFoldDB" id="D3PB87"/>
<dbReference type="eggNOG" id="ENOG5033DPS">
    <property type="taxonomic scope" value="Bacteria"/>
</dbReference>
<evidence type="ECO:0000313" key="1">
    <source>
        <dbReference type="EMBL" id="BAI79860.1"/>
    </source>
</evidence>
<name>D3PB87_DEFDS</name>